<dbReference type="Proteomes" id="UP000033423">
    <property type="component" value="Unassembled WGS sequence"/>
</dbReference>
<keyword evidence="2" id="KW-1185">Reference proteome</keyword>
<protein>
    <submittedName>
        <fullName evidence="1">Uncharacterized protein</fullName>
    </submittedName>
</protein>
<evidence type="ECO:0000313" key="2">
    <source>
        <dbReference type="Proteomes" id="UP000033423"/>
    </source>
</evidence>
<evidence type="ECO:0000313" key="1">
    <source>
        <dbReference type="EMBL" id="KJU83991.1"/>
    </source>
</evidence>
<proteinExistence type="predicted"/>
<organism evidence="1 2">
    <name type="scientific">Candidatus Magnetobacterium bavaricum</name>
    <dbReference type="NCBI Taxonomy" id="29290"/>
    <lineage>
        <taxon>Bacteria</taxon>
        <taxon>Pseudomonadati</taxon>
        <taxon>Nitrospirota</taxon>
        <taxon>Thermodesulfovibrionia</taxon>
        <taxon>Thermodesulfovibrionales</taxon>
        <taxon>Candidatus Magnetobacteriaceae</taxon>
        <taxon>Candidatus Magnetobacterium</taxon>
    </lineage>
</organism>
<name>A0A0F3GQ16_9BACT</name>
<dbReference type="AlphaFoldDB" id="A0A0F3GQ16"/>
<sequence>MITLKPQKNNIVIQAKRDREKKTPSVEFPLTSLGLSAETMTNENLSHATLSVSGNVAYAGIERDELQVTIDKSALSLGQDIKIESNLPITVKLRF</sequence>
<gene>
    <name evidence="1" type="ORF">MBAV_003819</name>
</gene>
<comment type="caution">
    <text evidence="1">The sequence shown here is derived from an EMBL/GenBank/DDBJ whole genome shotgun (WGS) entry which is preliminary data.</text>
</comment>
<accession>A0A0F3GQ16</accession>
<dbReference type="EMBL" id="LACI01001659">
    <property type="protein sequence ID" value="KJU83991.1"/>
    <property type="molecule type" value="Genomic_DNA"/>
</dbReference>
<reference evidence="1 2" key="1">
    <citation type="submission" date="2015-02" db="EMBL/GenBank/DDBJ databases">
        <title>Single-cell genomics of uncultivated deep-branching MTB reveals a conserved set of magnetosome genes.</title>
        <authorList>
            <person name="Kolinko S."/>
            <person name="Richter M."/>
            <person name="Glockner F.O."/>
            <person name="Brachmann A."/>
            <person name="Schuler D."/>
        </authorList>
    </citation>
    <scope>NUCLEOTIDE SEQUENCE [LARGE SCALE GENOMIC DNA]</scope>
    <source>
        <strain evidence="1">TM-1</strain>
    </source>
</reference>